<dbReference type="Pfam" id="PF13409">
    <property type="entry name" value="GST_N_2"/>
    <property type="match status" value="1"/>
</dbReference>
<keyword evidence="2" id="KW-0808">Transferase</keyword>
<dbReference type="InterPro" id="IPR036249">
    <property type="entry name" value="Thioredoxin-like_sf"/>
</dbReference>
<dbReference type="GO" id="GO:0006559">
    <property type="term" value="P:L-phenylalanine catabolic process"/>
    <property type="evidence" value="ECO:0007669"/>
    <property type="project" value="TreeGrafter"/>
</dbReference>
<dbReference type="PANTHER" id="PTHR42673">
    <property type="entry name" value="MALEYLACETOACETATE ISOMERASE"/>
    <property type="match status" value="1"/>
</dbReference>
<dbReference type="Gene3D" id="1.20.1050.10">
    <property type="match status" value="1"/>
</dbReference>
<dbReference type="PANTHER" id="PTHR42673:SF4">
    <property type="entry name" value="MALEYLACETOACETATE ISOMERASE"/>
    <property type="match status" value="1"/>
</dbReference>
<dbReference type="GO" id="GO:0006749">
    <property type="term" value="P:glutathione metabolic process"/>
    <property type="evidence" value="ECO:0007669"/>
    <property type="project" value="TreeGrafter"/>
</dbReference>
<dbReference type="SUPFAM" id="SSF52833">
    <property type="entry name" value="Thioredoxin-like"/>
    <property type="match status" value="1"/>
</dbReference>
<dbReference type="InterPro" id="IPR004045">
    <property type="entry name" value="Glutathione_S-Trfase_N"/>
</dbReference>
<evidence type="ECO:0000313" key="2">
    <source>
        <dbReference type="EMBL" id="QNS15145.1"/>
    </source>
</evidence>
<proteinExistence type="predicted"/>
<dbReference type="EMBL" id="CP061280">
    <property type="protein sequence ID" value="QNS15145.1"/>
    <property type="molecule type" value="Genomic_DNA"/>
</dbReference>
<sequence length="203" mass="23759">MFELYINPPKSSWSLRVWLLLKMLDIPFNTKIVRYLADINQQRQQFQQFSPTAKIPVLVDHNHTVWDSLAIVEYVAESYPQVWASDKIARAWSRSACAEMHSGFTVLREICDFRPLERLELAQTPPELVAELTRIDELWQEGLNRFSGNFLAGNEFTAVDAFFAPIALRIETYGLHRYFSEQALAYQRRLLSLPELNEWLKHK</sequence>
<dbReference type="InterPro" id="IPR040079">
    <property type="entry name" value="Glutathione_S-Trfase"/>
</dbReference>
<protein>
    <submittedName>
        <fullName evidence="2">Glutathione S-transferase</fullName>
    </submittedName>
</protein>
<dbReference type="SFLD" id="SFLDG00358">
    <property type="entry name" value="Main_(cytGST)"/>
    <property type="match status" value="1"/>
</dbReference>
<dbReference type="AlphaFoldDB" id="A0A7H1C2E0"/>
<dbReference type="Proteomes" id="UP000576260">
    <property type="component" value="Chromosome"/>
</dbReference>
<dbReference type="GO" id="GO:0004364">
    <property type="term" value="F:glutathione transferase activity"/>
    <property type="evidence" value="ECO:0007669"/>
    <property type="project" value="TreeGrafter"/>
</dbReference>
<dbReference type="InterPro" id="IPR036282">
    <property type="entry name" value="Glutathione-S-Trfase_C_sf"/>
</dbReference>
<feature type="domain" description="GST N-terminal" evidence="1">
    <location>
        <begin position="1"/>
        <end position="83"/>
    </location>
</feature>
<organism evidence="2 3">
    <name type="scientific">Mannheimia bovis</name>
    <dbReference type="NCBI Taxonomy" id="2770636"/>
    <lineage>
        <taxon>Bacteria</taxon>
        <taxon>Pseudomonadati</taxon>
        <taxon>Pseudomonadota</taxon>
        <taxon>Gammaproteobacteria</taxon>
        <taxon>Pasteurellales</taxon>
        <taxon>Pasteurellaceae</taxon>
        <taxon>Mannheimia</taxon>
    </lineage>
</organism>
<gene>
    <name evidence="2" type="ORF">ICJ55_10440</name>
</gene>
<dbReference type="KEGG" id="mbos:ICJ55_10440"/>
<dbReference type="RefSeq" id="WP_188156744.1">
    <property type="nucleotide sequence ID" value="NZ_CP061280.1"/>
</dbReference>
<name>A0A7H1C2E0_9PAST</name>
<evidence type="ECO:0000313" key="3">
    <source>
        <dbReference type="Proteomes" id="UP000576260"/>
    </source>
</evidence>
<reference evidence="2 3" key="1">
    <citation type="submission" date="2020-09" db="EMBL/GenBank/DDBJ databases">
        <title>Mannheimia bovis sp.nov., isolated from a cow.</title>
        <authorList>
            <person name="Li F."/>
        </authorList>
    </citation>
    <scope>NUCLEOTIDE SEQUENCE [LARGE SCALE GENOMIC DNA]</scope>
    <source>
        <strain evidence="2 3">ZY190616</strain>
    </source>
</reference>
<dbReference type="GO" id="GO:0016034">
    <property type="term" value="F:maleylacetoacetate isomerase activity"/>
    <property type="evidence" value="ECO:0007669"/>
    <property type="project" value="TreeGrafter"/>
</dbReference>
<dbReference type="Gene3D" id="3.40.30.10">
    <property type="entry name" value="Glutaredoxin"/>
    <property type="match status" value="1"/>
</dbReference>
<evidence type="ECO:0000259" key="1">
    <source>
        <dbReference type="PROSITE" id="PS50404"/>
    </source>
</evidence>
<dbReference type="SFLD" id="SFLDS00019">
    <property type="entry name" value="Glutathione_Transferase_(cytos"/>
    <property type="match status" value="1"/>
</dbReference>
<dbReference type="SUPFAM" id="SSF47616">
    <property type="entry name" value="GST C-terminal domain-like"/>
    <property type="match status" value="1"/>
</dbReference>
<dbReference type="CDD" id="cd03194">
    <property type="entry name" value="GST_C_3"/>
    <property type="match status" value="1"/>
</dbReference>
<accession>A0A7H1C2E0</accession>
<dbReference type="PROSITE" id="PS50404">
    <property type="entry name" value="GST_NTER"/>
    <property type="match status" value="1"/>
</dbReference>
<keyword evidence="3" id="KW-1185">Reference proteome</keyword>